<evidence type="ECO:0000313" key="1">
    <source>
        <dbReference type="EMBL" id="KAI4326493.1"/>
    </source>
</evidence>
<proteinExistence type="predicted"/>
<dbReference type="EMBL" id="CM042888">
    <property type="protein sequence ID" value="KAI4326493.1"/>
    <property type="molecule type" value="Genomic_DNA"/>
</dbReference>
<keyword evidence="2" id="KW-1185">Reference proteome</keyword>
<reference evidence="2" key="1">
    <citation type="journal article" date="2023" name="Front. Plant Sci.">
        <title>Chromosomal-level genome assembly of Melastoma candidum provides insights into trichome evolution.</title>
        <authorList>
            <person name="Zhong Y."/>
            <person name="Wu W."/>
            <person name="Sun C."/>
            <person name="Zou P."/>
            <person name="Liu Y."/>
            <person name="Dai S."/>
            <person name="Zhou R."/>
        </authorList>
    </citation>
    <scope>NUCLEOTIDE SEQUENCE [LARGE SCALE GENOMIC DNA]</scope>
</reference>
<evidence type="ECO:0000313" key="2">
    <source>
        <dbReference type="Proteomes" id="UP001057402"/>
    </source>
</evidence>
<name>A0ACB9MRY8_9MYRT</name>
<comment type="caution">
    <text evidence="1">The sequence shown here is derived from an EMBL/GenBank/DDBJ whole genome shotgun (WGS) entry which is preliminary data.</text>
</comment>
<accession>A0ACB9MRY8</accession>
<organism evidence="1 2">
    <name type="scientific">Melastoma candidum</name>
    <dbReference type="NCBI Taxonomy" id="119954"/>
    <lineage>
        <taxon>Eukaryota</taxon>
        <taxon>Viridiplantae</taxon>
        <taxon>Streptophyta</taxon>
        <taxon>Embryophyta</taxon>
        <taxon>Tracheophyta</taxon>
        <taxon>Spermatophyta</taxon>
        <taxon>Magnoliopsida</taxon>
        <taxon>eudicotyledons</taxon>
        <taxon>Gunneridae</taxon>
        <taxon>Pentapetalae</taxon>
        <taxon>rosids</taxon>
        <taxon>malvids</taxon>
        <taxon>Myrtales</taxon>
        <taxon>Melastomataceae</taxon>
        <taxon>Melastomatoideae</taxon>
        <taxon>Melastomateae</taxon>
        <taxon>Melastoma</taxon>
    </lineage>
</organism>
<dbReference type="Proteomes" id="UP001057402">
    <property type="component" value="Chromosome 9"/>
</dbReference>
<protein>
    <submittedName>
        <fullName evidence="1">Uncharacterized protein</fullName>
    </submittedName>
</protein>
<gene>
    <name evidence="1" type="ORF">MLD38_031802</name>
</gene>
<sequence>MSADADRRVRASREDDSGSAADSPFLNERVLVLVFEFMRWDVRTLCLASSVNRKLRAIAKRLLWRELCVYRAPGMTTALTAGSTNGRRISGGWAALAKLLFFCCGCEPTRNFRGSQRLSGHFALSSRFSKTSGRSFLTTKCRGDLLFVCDPCEHRKMASKKGGHGGDDDKAEAVAGAEEEQEEDIVGVYRGVFKEFSGSRTREFLVRRQVALEDRVCPYCGARVWSMTSARLVPRSAARRLGSRDGRLEYFVCIHGHLHGTCWLIPLSSSSSDEEEGEDEDADADGSEAGYRDGSASSTGEEIVADGPAE</sequence>